<dbReference type="SUPFAM" id="SSF54814">
    <property type="entry name" value="Prokaryotic type KH domain (KH-domain type II)"/>
    <property type="match status" value="1"/>
</dbReference>
<dbReference type="PRINTS" id="PR00326">
    <property type="entry name" value="GTP1OBG"/>
</dbReference>
<dbReference type="PROSITE" id="PS51713">
    <property type="entry name" value="G_ERA"/>
    <property type="match status" value="1"/>
</dbReference>
<dbReference type="Gene3D" id="3.30.300.20">
    <property type="match status" value="1"/>
</dbReference>
<proteinExistence type="inferred from homology"/>
<comment type="similarity">
    <text evidence="1 7 8 9">Belongs to the TRAFAC class TrmE-Era-EngA-EngB-Septin-like GTPase superfamily. Era GTPase family.</text>
</comment>
<dbReference type="Proteomes" id="UP000006139">
    <property type="component" value="Chromosome"/>
</dbReference>
<organism evidence="12 13">
    <name type="scientific">Buchnera aphidicola str. Ua</name>
    <name type="common">Uroleucon ambrosiae</name>
    <dbReference type="NCBI Taxonomy" id="1005057"/>
    <lineage>
        <taxon>Bacteria</taxon>
        <taxon>Pseudomonadati</taxon>
        <taxon>Pseudomonadota</taxon>
        <taxon>Gammaproteobacteria</taxon>
        <taxon>Enterobacterales</taxon>
        <taxon>Erwiniaceae</taxon>
        <taxon>Buchnera</taxon>
    </lineage>
</organism>
<keyword evidence="7" id="KW-0699">rRNA-binding</keyword>
<reference evidence="12 13" key="1">
    <citation type="journal article" date="2011" name="PLoS Genet.">
        <title>Sequence conservation and functional constraint on intergenic spacers in reduced genomes of the obligate symbiont buchnera.</title>
        <authorList>
            <person name="Degnan P.H."/>
            <person name="Ochman H."/>
            <person name="Moran N.A."/>
        </authorList>
    </citation>
    <scope>NUCLEOTIDE SEQUENCE [LARGE SCALE GENOMIC DNA]</scope>
    <source>
        <strain evidence="12 13">Ua</strain>
    </source>
</reference>
<dbReference type="OrthoDB" id="9805918at2"/>
<protein>
    <recommendedName>
        <fullName evidence="2 7">GTPase Era</fullName>
    </recommendedName>
</protein>
<keyword evidence="7" id="KW-0472">Membrane</keyword>
<comment type="subunit">
    <text evidence="7">Monomer.</text>
</comment>
<dbReference type="InterPro" id="IPR015946">
    <property type="entry name" value="KH_dom-like_a/b"/>
</dbReference>
<dbReference type="InterPro" id="IPR006073">
    <property type="entry name" value="GTP-bd"/>
</dbReference>
<dbReference type="GO" id="GO:0070181">
    <property type="term" value="F:small ribosomal subunit rRNA binding"/>
    <property type="evidence" value="ECO:0007669"/>
    <property type="project" value="UniProtKB-UniRule"/>
</dbReference>
<dbReference type="InterPro" id="IPR009019">
    <property type="entry name" value="KH_sf_prok-type"/>
</dbReference>
<sequence length="280" mass="32782">MNIKQTYCGYISIVGKPNVGKSTLLNKIIGKTISISSKKKYTTQKNIIGIKTQNFYQTIYIDTPGVIIDTKKKSIIYEQEKFYKIIKISILIIFVIDQTFWTEDNQIIFNKIKKYNIPIIIIINKIDKIHDKKILLPLIQILKNKENVIEIIPVSIKKINHINFLHNTVIKYLPKTKHIYPRSYITTNTQLFTISEIIRKQLILFLGDELPSSIKVTIESFKINKKKEIHIIAIIKVKNLRHKKIIIGHNGEKIKKISMIARQKIKYEVCTKTHLFIWIK</sequence>
<dbReference type="RefSeq" id="WP_014499961.1">
    <property type="nucleotide sequence ID" value="NC_017259.1"/>
</dbReference>
<dbReference type="InterPro" id="IPR005662">
    <property type="entry name" value="GTPase_Era-like"/>
</dbReference>
<evidence type="ECO:0000256" key="6">
    <source>
        <dbReference type="ARBA" id="ARBA00023134"/>
    </source>
</evidence>
<dbReference type="HOGENOM" id="CLU_038009_1_2_6"/>
<keyword evidence="3 7" id="KW-0690">Ribosome biogenesis</keyword>
<dbReference type="PANTHER" id="PTHR42698:SF1">
    <property type="entry name" value="GTPASE ERA, MITOCHONDRIAL"/>
    <property type="match status" value="1"/>
</dbReference>
<feature type="region of interest" description="G2" evidence="8">
    <location>
        <begin position="41"/>
        <end position="45"/>
    </location>
</feature>
<dbReference type="PATRIC" id="fig|1005057.4.peg.227"/>
<dbReference type="GO" id="GO:0005829">
    <property type="term" value="C:cytosol"/>
    <property type="evidence" value="ECO:0007669"/>
    <property type="project" value="TreeGrafter"/>
</dbReference>
<feature type="domain" description="Era-type G" evidence="11">
    <location>
        <begin position="7"/>
        <end position="175"/>
    </location>
</feature>
<evidence type="ECO:0000256" key="5">
    <source>
        <dbReference type="ARBA" id="ARBA00022884"/>
    </source>
</evidence>
<evidence type="ECO:0000259" key="11">
    <source>
        <dbReference type="PROSITE" id="PS51713"/>
    </source>
</evidence>
<dbReference type="eggNOG" id="COG1159">
    <property type="taxonomic scope" value="Bacteria"/>
</dbReference>
<dbReference type="NCBIfam" id="TIGR00436">
    <property type="entry name" value="era"/>
    <property type="match status" value="1"/>
</dbReference>
<dbReference type="AlphaFoldDB" id="G2LPC0"/>
<keyword evidence="7" id="KW-0963">Cytoplasm</keyword>
<evidence type="ECO:0000256" key="9">
    <source>
        <dbReference type="RuleBase" id="RU003761"/>
    </source>
</evidence>
<accession>G2LPC0</accession>
<feature type="binding site" evidence="7">
    <location>
        <begin position="15"/>
        <end position="22"/>
    </location>
    <ligand>
        <name>GTP</name>
        <dbReference type="ChEBI" id="CHEBI:37565"/>
    </ligand>
</feature>
<feature type="region of interest" description="G3" evidence="8">
    <location>
        <begin position="62"/>
        <end position="65"/>
    </location>
</feature>
<dbReference type="Pfam" id="PF07650">
    <property type="entry name" value="KH_2"/>
    <property type="match status" value="1"/>
</dbReference>
<dbReference type="SUPFAM" id="SSF52540">
    <property type="entry name" value="P-loop containing nucleoside triphosphate hydrolases"/>
    <property type="match status" value="1"/>
</dbReference>
<dbReference type="GO" id="GO:0003924">
    <property type="term" value="F:GTPase activity"/>
    <property type="evidence" value="ECO:0007669"/>
    <property type="project" value="UniProtKB-UniRule"/>
</dbReference>
<dbReference type="STRING" id="1005057.BUAMB_239"/>
<keyword evidence="7" id="KW-1003">Cell membrane</keyword>
<comment type="subcellular location">
    <subcellularLocation>
        <location evidence="7">Cytoplasm</location>
    </subcellularLocation>
    <subcellularLocation>
        <location evidence="7">Cell membrane</location>
        <topology evidence="7">Peripheral membrane protein</topology>
    </subcellularLocation>
</comment>
<feature type="region of interest" description="G1" evidence="8">
    <location>
        <begin position="15"/>
        <end position="22"/>
    </location>
</feature>
<evidence type="ECO:0000256" key="8">
    <source>
        <dbReference type="PROSITE-ProRule" id="PRU01050"/>
    </source>
</evidence>
<dbReference type="CDD" id="cd22534">
    <property type="entry name" value="KH-II_Era"/>
    <property type="match status" value="1"/>
</dbReference>
<dbReference type="InterPro" id="IPR004044">
    <property type="entry name" value="KH_dom_type_2"/>
</dbReference>
<dbReference type="Gene3D" id="3.40.50.300">
    <property type="entry name" value="P-loop containing nucleotide triphosphate hydrolases"/>
    <property type="match status" value="1"/>
</dbReference>
<name>G2LPC0_BUCUM</name>
<evidence type="ECO:0000313" key="12">
    <source>
        <dbReference type="EMBL" id="AEO08057.1"/>
    </source>
</evidence>
<evidence type="ECO:0000256" key="4">
    <source>
        <dbReference type="ARBA" id="ARBA00022741"/>
    </source>
</evidence>
<dbReference type="NCBIfam" id="TIGR00231">
    <property type="entry name" value="small_GTP"/>
    <property type="match status" value="1"/>
</dbReference>
<keyword evidence="5 7" id="KW-0694">RNA-binding</keyword>
<dbReference type="GO" id="GO:0043024">
    <property type="term" value="F:ribosomal small subunit binding"/>
    <property type="evidence" value="ECO:0007669"/>
    <property type="project" value="TreeGrafter"/>
</dbReference>
<dbReference type="Pfam" id="PF01926">
    <property type="entry name" value="MMR_HSR1"/>
    <property type="match status" value="1"/>
</dbReference>
<dbReference type="GO" id="GO:0005525">
    <property type="term" value="F:GTP binding"/>
    <property type="evidence" value="ECO:0007669"/>
    <property type="project" value="UniProtKB-UniRule"/>
</dbReference>
<evidence type="ECO:0000256" key="1">
    <source>
        <dbReference type="ARBA" id="ARBA00007921"/>
    </source>
</evidence>
<dbReference type="HAMAP" id="MF_00367">
    <property type="entry name" value="GTPase_Era"/>
    <property type="match status" value="1"/>
</dbReference>
<dbReference type="InterPro" id="IPR030388">
    <property type="entry name" value="G_ERA_dom"/>
</dbReference>
<dbReference type="InterPro" id="IPR005225">
    <property type="entry name" value="Small_GTP-bd"/>
</dbReference>
<evidence type="ECO:0000256" key="2">
    <source>
        <dbReference type="ARBA" id="ARBA00020484"/>
    </source>
</evidence>
<evidence type="ECO:0000313" key="13">
    <source>
        <dbReference type="Proteomes" id="UP000006139"/>
    </source>
</evidence>
<keyword evidence="6 7" id="KW-0342">GTP-binding</keyword>
<dbReference type="PANTHER" id="PTHR42698">
    <property type="entry name" value="GTPASE ERA"/>
    <property type="match status" value="1"/>
</dbReference>
<evidence type="ECO:0000256" key="3">
    <source>
        <dbReference type="ARBA" id="ARBA00022517"/>
    </source>
</evidence>
<dbReference type="KEGG" id="buh:BUAMB_239"/>
<keyword evidence="4 7" id="KW-0547">Nucleotide-binding</keyword>
<feature type="domain" description="KH type-2" evidence="10">
    <location>
        <begin position="206"/>
        <end position="280"/>
    </location>
</feature>
<feature type="binding site" evidence="7">
    <location>
        <begin position="62"/>
        <end position="66"/>
    </location>
    <ligand>
        <name>GTP</name>
        <dbReference type="ChEBI" id="CHEBI:37565"/>
    </ligand>
</feature>
<feature type="region of interest" description="G5" evidence="8">
    <location>
        <begin position="154"/>
        <end position="156"/>
    </location>
</feature>
<dbReference type="PROSITE" id="PS50823">
    <property type="entry name" value="KH_TYPE_2"/>
    <property type="match status" value="1"/>
</dbReference>
<feature type="binding site" evidence="7">
    <location>
        <begin position="124"/>
        <end position="127"/>
    </location>
    <ligand>
        <name>GTP</name>
        <dbReference type="ChEBI" id="CHEBI:37565"/>
    </ligand>
</feature>
<evidence type="ECO:0000256" key="7">
    <source>
        <dbReference type="HAMAP-Rule" id="MF_00367"/>
    </source>
</evidence>
<gene>
    <name evidence="7 12" type="primary">era</name>
    <name evidence="12" type="ORF">BUAMB_239</name>
</gene>
<dbReference type="EMBL" id="CP002648">
    <property type="protein sequence ID" value="AEO08057.1"/>
    <property type="molecule type" value="Genomic_DNA"/>
</dbReference>
<comment type="function">
    <text evidence="7">An essential GTPase that binds both GDP and GTP, with rapid nucleotide exchange. Plays a role in 16S rRNA processing and 30S ribosomal subunit biogenesis and possibly also in cell cycle regulation and energy metabolism.</text>
</comment>
<dbReference type="GO" id="GO:0000028">
    <property type="term" value="P:ribosomal small subunit assembly"/>
    <property type="evidence" value="ECO:0007669"/>
    <property type="project" value="TreeGrafter"/>
</dbReference>
<feature type="region of interest" description="G4" evidence="8">
    <location>
        <begin position="124"/>
        <end position="127"/>
    </location>
</feature>
<dbReference type="GO" id="GO:0005886">
    <property type="term" value="C:plasma membrane"/>
    <property type="evidence" value="ECO:0007669"/>
    <property type="project" value="UniProtKB-SubCell"/>
</dbReference>
<evidence type="ECO:0000259" key="10">
    <source>
        <dbReference type="PROSITE" id="PS50823"/>
    </source>
</evidence>
<dbReference type="InterPro" id="IPR027417">
    <property type="entry name" value="P-loop_NTPase"/>
</dbReference>